<dbReference type="GO" id="GO:0005524">
    <property type="term" value="F:ATP binding"/>
    <property type="evidence" value="ECO:0007669"/>
    <property type="project" value="InterPro"/>
</dbReference>
<organism evidence="4 5">
    <name type="scientific">Rhizoctonia solani</name>
    <dbReference type="NCBI Taxonomy" id="456999"/>
    <lineage>
        <taxon>Eukaryota</taxon>
        <taxon>Fungi</taxon>
        <taxon>Dikarya</taxon>
        <taxon>Basidiomycota</taxon>
        <taxon>Agaricomycotina</taxon>
        <taxon>Agaricomycetes</taxon>
        <taxon>Cantharellales</taxon>
        <taxon>Ceratobasidiaceae</taxon>
        <taxon>Rhizoctonia</taxon>
    </lineage>
</organism>
<feature type="domain" description="VHS" evidence="3">
    <location>
        <begin position="59"/>
        <end position="183"/>
    </location>
</feature>
<dbReference type="Gene3D" id="1.25.40.90">
    <property type="match status" value="1"/>
</dbReference>
<dbReference type="PROSITE" id="PS00108">
    <property type="entry name" value="PROTEIN_KINASE_ST"/>
    <property type="match status" value="1"/>
</dbReference>
<comment type="caution">
    <text evidence="4">The sequence shown here is derived from an EMBL/GenBank/DDBJ whole genome shotgun (WGS) entry which is preliminary data.</text>
</comment>
<dbReference type="GO" id="GO:0016192">
    <property type="term" value="P:vesicle-mediated transport"/>
    <property type="evidence" value="ECO:0007669"/>
    <property type="project" value="UniProtKB-ARBA"/>
</dbReference>
<evidence type="ECO:0000259" key="3">
    <source>
        <dbReference type="PROSITE" id="PS50179"/>
    </source>
</evidence>
<evidence type="ECO:0000259" key="2">
    <source>
        <dbReference type="PROSITE" id="PS50011"/>
    </source>
</evidence>
<dbReference type="InterPro" id="IPR002014">
    <property type="entry name" value="VHS_dom"/>
</dbReference>
<dbReference type="Pfam" id="PF07714">
    <property type="entry name" value="PK_Tyr_Ser-Thr"/>
    <property type="match status" value="1"/>
</dbReference>
<dbReference type="CDD" id="cd16980">
    <property type="entry name" value="VHS_Lsb5"/>
    <property type="match status" value="1"/>
</dbReference>
<feature type="compositionally biased region" description="Polar residues" evidence="1">
    <location>
        <begin position="288"/>
        <end position="303"/>
    </location>
</feature>
<gene>
    <name evidence="4" type="ORF">RDB_LOCUS105943</name>
</gene>
<dbReference type="GO" id="GO:0043130">
    <property type="term" value="F:ubiquitin binding"/>
    <property type="evidence" value="ECO:0007669"/>
    <property type="project" value="InterPro"/>
</dbReference>
<dbReference type="SMART" id="SM00288">
    <property type="entry name" value="VHS"/>
    <property type="match status" value="1"/>
</dbReference>
<evidence type="ECO:0000313" key="4">
    <source>
        <dbReference type="EMBL" id="CAE6495549.1"/>
    </source>
</evidence>
<feature type="domain" description="Protein kinase" evidence="2">
    <location>
        <begin position="334"/>
        <end position="599"/>
    </location>
</feature>
<dbReference type="PANTHER" id="PTHR44329">
    <property type="entry name" value="SERINE/THREONINE-PROTEIN KINASE TNNI3K-RELATED"/>
    <property type="match status" value="1"/>
</dbReference>
<dbReference type="Pfam" id="PF00790">
    <property type="entry name" value="VHS"/>
    <property type="match status" value="1"/>
</dbReference>
<feature type="region of interest" description="Disordered" evidence="1">
    <location>
        <begin position="234"/>
        <end position="257"/>
    </location>
</feature>
<name>A0A8H3HBU6_9AGAM</name>
<accession>A0A8H3HBU6</accession>
<feature type="compositionally biased region" description="Basic and acidic residues" evidence="1">
    <location>
        <begin position="236"/>
        <end position="256"/>
    </location>
</feature>
<dbReference type="Gene3D" id="1.10.510.10">
    <property type="entry name" value="Transferase(Phosphotransferase) domain 1"/>
    <property type="match status" value="1"/>
</dbReference>
<dbReference type="InterPro" id="IPR011009">
    <property type="entry name" value="Kinase-like_dom_sf"/>
</dbReference>
<evidence type="ECO:0000256" key="1">
    <source>
        <dbReference type="SAM" id="MobiDB-lite"/>
    </source>
</evidence>
<dbReference type="EMBL" id="CAJMXA010003436">
    <property type="protein sequence ID" value="CAE6495549.1"/>
    <property type="molecule type" value="Genomic_DNA"/>
</dbReference>
<protein>
    <recommendedName>
        <fullName evidence="6">Protein kinase domain-containing protein</fullName>
    </recommendedName>
</protein>
<dbReference type="OrthoDB" id="9991317at2759"/>
<dbReference type="AlphaFoldDB" id="A0A8H3HBU6"/>
<dbReference type="Proteomes" id="UP000663853">
    <property type="component" value="Unassembled WGS sequence"/>
</dbReference>
<dbReference type="InterPro" id="IPR000719">
    <property type="entry name" value="Prot_kinase_dom"/>
</dbReference>
<evidence type="ECO:0008006" key="6">
    <source>
        <dbReference type="Google" id="ProtNLM"/>
    </source>
</evidence>
<proteinExistence type="predicted"/>
<dbReference type="GO" id="GO:0035091">
    <property type="term" value="F:phosphatidylinositol binding"/>
    <property type="evidence" value="ECO:0007669"/>
    <property type="project" value="InterPro"/>
</dbReference>
<dbReference type="SUPFAM" id="SSF48464">
    <property type="entry name" value="ENTH/VHS domain"/>
    <property type="match status" value="1"/>
</dbReference>
<feature type="region of interest" description="Disordered" evidence="1">
    <location>
        <begin position="288"/>
        <end position="307"/>
    </location>
</feature>
<dbReference type="InterPro" id="IPR001245">
    <property type="entry name" value="Ser-Thr/Tyr_kinase_cat_dom"/>
</dbReference>
<reference evidence="4" key="1">
    <citation type="submission" date="2021-01" db="EMBL/GenBank/DDBJ databases">
        <authorList>
            <person name="Kaushik A."/>
        </authorList>
    </citation>
    <scope>NUCLEOTIDE SEQUENCE</scope>
    <source>
        <strain evidence="4">AG6-10EEA</strain>
    </source>
</reference>
<dbReference type="GO" id="GO:0004674">
    <property type="term" value="F:protein serine/threonine kinase activity"/>
    <property type="evidence" value="ECO:0007669"/>
    <property type="project" value="TreeGrafter"/>
</dbReference>
<dbReference type="PROSITE" id="PS50011">
    <property type="entry name" value="PROTEIN_KINASE_DOM"/>
    <property type="match status" value="1"/>
</dbReference>
<dbReference type="SMART" id="SM00220">
    <property type="entry name" value="S_TKc"/>
    <property type="match status" value="1"/>
</dbReference>
<dbReference type="InterPro" id="IPR008271">
    <property type="entry name" value="Ser/Thr_kinase_AS"/>
</dbReference>
<dbReference type="InterPro" id="IPR008942">
    <property type="entry name" value="ENTH_VHS"/>
</dbReference>
<evidence type="ECO:0000313" key="5">
    <source>
        <dbReference type="Proteomes" id="UP000663853"/>
    </source>
</evidence>
<dbReference type="SUPFAM" id="SSF56112">
    <property type="entry name" value="Protein kinase-like (PK-like)"/>
    <property type="match status" value="1"/>
</dbReference>
<dbReference type="GO" id="GO:0007034">
    <property type="term" value="P:vacuolar transport"/>
    <property type="evidence" value="ECO:0007669"/>
    <property type="project" value="UniProtKB-ARBA"/>
</dbReference>
<dbReference type="InterPro" id="IPR051681">
    <property type="entry name" value="Ser/Thr_Kinases-Pseudokinases"/>
</dbReference>
<feature type="region of interest" description="Disordered" evidence="1">
    <location>
        <begin position="605"/>
        <end position="632"/>
    </location>
</feature>
<sequence>MHSEDIQSIHFAQAPEKEQRGLKKIFGVVRDKEREGEQEREREQNSRRSIQWEMSRLIEHTTSTNVEDWPMVMLIRDKVNLSDSEAKEASKALRKDIRLGRPAVQLSAAKLWVILVQNRAYYFIVHTANRKFLEKIEEVALNPITPPVVRDRLVEAIGTSVYLLKDSRHLQPYQATWKKLRAQLKLNDPVEGFEISPSDPILNPTPLRLPLPGSHLQPNNLIQPAVVSNVTAVETEPEHVTEQSTKDREQEQRREGVQNVERTFGLVGPEEDTRRLFEDFGRFGAGFTSTEGVTKPTSSQESAPISKKTDAREVVLRLVDHGCKDLTGELDLSSFGENPVAHGGFSDIYRGLLLDGTRVAAKALRISVESISRDSKHLKRAARELHTWSKCRHPNVIPLLGLAIFRGRIGMVAPWMAHGNLPRYLEDTPGADRFKMCIQICEGLAYLHQIRIIHCDLKGANVLVSDEGFPVLTDFGNSSLVDRTLGFTQTTGTPSFTVRWSAAEIFEENASHTEASDVYALGMTIYETMAGKIPYKGKNDTVVFILVAVKKEFPEQLQAMPNDGGRTDMLWKLLTRCWSLEPAARPSAAEVAEAMRAIVSNTEVPTLRPTPIHHQNDSVVEESNGERGRFPS</sequence>
<dbReference type="PROSITE" id="PS50179">
    <property type="entry name" value="VHS"/>
    <property type="match status" value="1"/>
</dbReference>